<dbReference type="NCBIfam" id="TIGR01359">
    <property type="entry name" value="UMP_CMP_kin_fam"/>
    <property type="match status" value="1"/>
</dbReference>
<keyword evidence="11" id="KW-0812">Transmembrane</keyword>
<keyword evidence="2 9" id="KW-0808">Transferase</keyword>
<comment type="domain">
    <text evidence="9">Consists of three domains, a large central CORE domain and two small peripheral domains, NMPbind and LID, which undergo movements during catalysis. The LID domain closes over the site of phosphoryl transfer upon ATP binding. Assembling and dissambling the active center during each catalytic cycle provides an effective means to prevent ATP hydrolysis.</text>
</comment>
<feature type="compositionally biased region" description="Low complexity" evidence="10">
    <location>
        <begin position="28"/>
        <end position="44"/>
    </location>
</feature>
<reference evidence="12 13" key="1">
    <citation type="journal article" date="2024" name="Commun. Biol.">
        <title>Comparative genomic analysis of thermophilic fungi reveals convergent evolutionary adaptations and gene losses.</title>
        <authorList>
            <person name="Steindorff A.S."/>
            <person name="Aguilar-Pontes M.V."/>
            <person name="Robinson A.J."/>
            <person name="Andreopoulos B."/>
            <person name="LaButti K."/>
            <person name="Kuo A."/>
            <person name="Mondo S."/>
            <person name="Riley R."/>
            <person name="Otillar R."/>
            <person name="Haridas S."/>
            <person name="Lipzen A."/>
            <person name="Grimwood J."/>
            <person name="Schmutz J."/>
            <person name="Clum A."/>
            <person name="Reid I.D."/>
            <person name="Moisan M.C."/>
            <person name="Butler G."/>
            <person name="Nguyen T.T.M."/>
            <person name="Dewar K."/>
            <person name="Conant G."/>
            <person name="Drula E."/>
            <person name="Henrissat B."/>
            <person name="Hansel C."/>
            <person name="Singer S."/>
            <person name="Hutchinson M.I."/>
            <person name="de Vries R.P."/>
            <person name="Natvig D.O."/>
            <person name="Powell A.J."/>
            <person name="Tsang A."/>
            <person name="Grigoriev I.V."/>
        </authorList>
    </citation>
    <scope>NUCLEOTIDE SEQUENCE [LARGE SCALE GENOMIC DNA]</scope>
    <source>
        <strain evidence="12 13">ATCC 22073</strain>
    </source>
</reference>
<dbReference type="PROSITE" id="PS00113">
    <property type="entry name" value="ADENYLATE_KINASE"/>
    <property type="match status" value="1"/>
</dbReference>
<keyword evidence="5 9" id="KW-0067">ATP-binding</keyword>
<evidence type="ECO:0000256" key="1">
    <source>
        <dbReference type="ARBA" id="ARBA00022490"/>
    </source>
</evidence>
<comment type="catalytic activity">
    <reaction evidence="8 9">
        <text>UMP + ATP = UDP + ADP</text>
        <dbReference type="Rhea" id="RHEA:24400"/>
        <dbReference type="ChEBI" id="CHEBI:30616"/>
        <dbReference type="ChEBI" id="CHEBI:57865"/>
        <dbReference type="ChEBI" id="CHEBI:58223"/>
        <dbReference type="ChEBI" id="CHEBI:456216"/>
        <dbReference type="EC" id="2.7.4.14"/>
    </reaction>
</comment>
<dbReference type="HAMAP" id="MF_00235">
    <property type="entry name" value="Adenylate_kinase_Adk"/>
    <property type="match status" value="1"/>
</dbReference>
<dbReference type="PANTHER" id="PTHR23359">
    <property type="entry name" value="NUCLEOTIDE KINASE"/>
    <property type="match status" value="1"/>
</dbReference>
<keyword evidence="1 9" id="KW-0963">Cytoplasm</keyword>
<dbReference type="PRINTS" id="PR00094">
    <property type="entry name" value="ADENYLTKNASE"/>
</dbReference>
<dbReference type="Proteomes" id="UP001600064">
    <property type="component" value="Unassembled WGS sequence"/>
</dbReference>
<feature type="compositionally biased region" description="Low complexity" evidence="10">
    <location>
        <begin position="57"/>
        <end position="75"/>
    </location>
</feature>
<keyword evidence="4 9" id="KW-0418">Kinase</keyword>
<feature type="region of interest" description="NMPbind" evidence="9">
    <location>
        <begin position="179"/>
        <end position="209"/>
    </location>
</feature>
<dbReference type="Gene3D" id="3.40.50.300">
    <property type="entry name" value="P-loop containing nucleotide triphosphate hydrolases"/>
    <property type="match status" value="1"/>
</dbReference>
<comment type="subcellular location">
    <subcellularLocation>
        <location evidence="9">Cytoplasm</location>
    </subcellularLocation>
    <subcellularLocation>
        <location evidence="9">Nucleus</location>
    </subcellularLocation>
    <text evidence="9">Predominantly cytoplasmic.</text>
</comment>
<evidence type="ECO:0000256" key="4">
    <source>
        <dbReference type="ARBA" id="ARBA00022777"/>
    </source>
</evidence>
<feature type="binding site" evidence="9">
    <location>
        <position position="284"/>
    </location>
    <ligand>
        <name>a ribonucleoside 5'-phosphate</name>
        <dbReference type="ChEBI" id="CHEBI:58043"/>
    </ligand>
</feature>
<feature type="binding site" evidence="9">
    <location>
        <begin position="207"/>
        <end position="209"/>
    </location>
    <ligand>
        <name>a ribonucleoside 5'-phosphate</name>
        <dbReference type="ChEBI" id="CHEBI:58043"/>
    </ligand>
</feature>
<protein>
    <recommendedName>
        <fullName evidence="9">Uridylate kinase</fullName>
        <shortName evidence="9">UK</shortName>
        <ecNumber evidence="9">2.7.4.14</ecNumber>
    </recommendedName>
    <alternativeName>
        <fullName evidence="9">ATP:UMP phosphotransferase</fullName>
    </alternativeName>
    <alternativeName>
        <fullName evidence="9">Deoxycytidylate kinase</fullName>
        <shortName evidence="9">CK</shortName>
        <shortName evidence="9">dCMP kinase</shortName>
    </alternativeName>
    <alternativeName>
        <fullName evidence="9">Uridine monophosphate kinase</fullName>
        <shortName evidence="9">UMP kinase</shortName>
        <shortName evidence="9">UMPK</shortName>
    </alternativeName>
</protein>
<feature type="binding site" evidence="9">
    <location>
        <position position="323"/>
    </location>
    <ligand>
        <name>ATP</name>
        <dbReference type="ChEBI" id="CHEBI:30616"/>
    </ligand>
</feature>
<feature type="binding site" evidence="9">
    <location>
        <position position="185"/>
    </location>
    <ligand>
        <name>a ribonucleoside 5'-phosphate</name>
        <dbReference type="ChEBI" id="CHEBI:58043"/>
    </ligand>
</feature>
<dbReference type="InterPro" id="IPR006266">
    <property type="entry name" value="UMP_CMP_kinase"/>
</dbReference>
<keyword evidence="13" id="KW-1185">Reference proteome</keyword>
<keyword evidence="6 9" id="KW-0665">Pyrimidine biosynthesis</keyword>
<feature type="binding site" evidence="9">
    <location>
        <position position="278"/>
    </location>
    <ligand>
        <name>ATP</name>
        <dbReference type="ChEBI" id="CHEBI:30616"/>
    </ligand>
</feature>
<evidence type="ECO:0000256" key="8">
    <source>
        <dbReference type="ARBA" id="ARBA00048116"/>
    </source>
</evidence>
<evidence type="ECO:0000256" key="2">
    <source>
        <dbReference type="ARBA" id="ARBA00022679"/>
    </source>
</evidence>
<feature type="binding site" evidence="9">
    <location>
        <begin position="159"/>
        <end position="164"/>
    </location>
    <ligand>
        <name>ATP</name>
        <dbReference type="ChEBI" id="CHEBI:30616"/>
    </ligand>
</feature>
<dbReference type="HAMAP" id="MF_03172">
    <property type="entry name" value="Adenylate_kinase_UMP_CMP_kin"/>
    <property type="match status" value="1"/>
</dbReference>
<keyword evidence="11" id="KW-0472">Membrane</keyword>
<comment type="similarity">
    <text evidence="9">Belongs to the adenylate kinase family. UMP-CMP kinase subfamily.</text>
</comment>
<comment type="subunit">
    <text evidence="9">Monomer.</text>
</comment>
<dbReference type="InterPro" id="IPR033690">
    <property type="entry name" value="Adenylat_kinase_CS"/>
</dbReference>
<feature type="region of interest" description="Disordered" evidence="10">
    <location>
        <begin position="57"/>
        <end position="99"/>
    </location>
</feature>
<comment type="function">
    <text evidence="9">Catalyzes the phosphorylation of pyrimidine nucleoside monophosphates at the expense of ATP. Plays an important role in de novo pyrimidine nucleotide biosynthesis. Has preference for UMP and dUMP as phosphate acceptors, but can also use CMP, dCMP and AMP.</text>
</comment>
<comment type="cofactor">
    <cofactor evidence="9">
        <name>Mg(2+)</name>
        <dbReference type="ChEBI" id="CHEBI:18420"/>
    </cofactor>
    <text evidence="9">Binds 1 Mg(2+) ion per monomer.</text>
</comment>
<evidence type="ECO:0000256" key="6">
    <source>
        <dbReference type="ARBA" id="ARBA00022975"/>
    </source>
</evidence>
<gene>
    <name evidence="12" type="ORF">VTJ83DRAFT_677</name>
</gene>
<feature type="binding site" evidence="9">
    <location>
        <position position="247"/>
    </location>
    <ligand>
        <name>a ribonucleoside 5'-phosphate</name>
        <dbReference type="ChEBI" id="CHEBI:58043"/>
    </ligand>
</feature>
<proteinExistence type="inferred from homology"/>
<evidence type="ECO:0000313" key="12">
    <source>
        <dbReference type="EMBL" id="KAL2271306.1"/>
    </source>
</evidence>
<dbReference type="InterPro" id="IPR027417">
    <property type="entry name" value="P-loop_NTPase"/>
</dbReference>
<name>A0ABR4DLN1_9PEZI</name>
<evidence type="ECO:0000256" key="9">
    <source>
        <dbReference type="HAMAP-Rule" id="MF_03172"/>
    </source>
</evidence>
<dbReference type="EMBL" id="JAZGUE010000001">
    <property type="protein sequence ID" value="KAL2271306.1"/>
    <property type="molecule type" value="Genomic_DNA"/>
</dbReference>
<evidence type="ECO:0000256" key="5">
    <source>
        <dbReference type="ARBA" id="ARBA00022840"/>
    </source>
</evidence>
<keyword evidence="11" id="KW-1133">Transmembrane helix</keyword>
<evidence type="ECO:0000256" key="3">
    <source>
        <dbReference type="ARBA" id="ARBA00022741"/>
    </source>
</evidence>
<dbReference type="GeneID" id="98128161"/>
<sequence>MSTTPAVSARQAWRQLMRAGARVSGGPTLPTRQQPQHQLRQCQAAFARQASSLAASTSRRATARFSSSSSSSSSSVLRQPLARRTYSSGPKPPPRTSGNQQIKFWPFLIVIAMGSGGYMLLVSRRKDMPPNADSKAGSDATPAFSPDDVTVLFVLGGPGAGKGTQCARLVRDYGFTHLSAGDLLRAEQERPGSQYGQLIKDCIRNGEIVPMEVTIALLENAMRATLDKTADKKARFLIDGFPRKMDQALKFEEVVCPAKLVLFYDCPEAVMEGRLLERGKTSGRADDNAESIRKRFRTFVETSMPVVRHYEAEGRVVKVDATPPPDHVYSDTREKLRKALGDKF</sequence>
<comment type="caution">
    <text evidence="12">The sequence shown here is derived from an EMBL/GenBank/DDBJ whole genome shotgun (WGS) entry which is preliminary data.</text>
</comment>
<evidence type="ECO:0000256" key="10">
    <source>
        <dbReference type="SAM" id="MobiDB-lite"/>
    </source>
</evidence>
<keyword evidence="7 9" id="KW-0539">Nucleus</keyword>
<feature type="region of interest" description="LID" evidence="9">
    <location>
        <begin position="277"/>
        <end position="287"/>
    </location>
</feature>
<dbReference type="SUPFAM" id="SSF52540">
    <property type="entry name" value="P-loop containing nucleoside triphosphate hydrolases"/>
    <property type="match status" value="1"/>
</dbReference>
<feature type="binding site" evidence="9">
    <location>
        <position position="295"/>
    </location>
    <ligand>
        <name>a ribonucleoside 5'-phosphate</name>
        <dbReference type="ChEBI" id="CHEBI:58043"/>
    </ligand>
</feature>
<feature type="region of interest" description="Disordered" evidence="10">
    <location>
        <begin position="19"/>
        <end position="44"/>
    </location>
</feature>
<dbReference type="InterPro" id="IPR000850">
    <property type="entry name" value="Adenylat/UMP-CMP_kin"/>
</dbReference>
<evidence type="ECO:0000313" key="13">
    <source>
        <dbReference type="Proteomes" id="UP001600064"/>
    </source>
</evidence>
<evidence type="ECO:0000256" key="7">
    <source>
        <dbReference type="ARBA" id="ARBA00023242"/>
    </source>
</evidence>
<keyword evidence="3 9" id="KW-0547">Nucleotide-binding</keyword>
<dbReference type="Pfam" id="PF00406">
    <property type="entry name" value="ADK"/>
    <property type="match status" value="1"/>
</dbReference>
<evidence type="ECO:0000256" key="11">
    <source>
        <dbReference type="SAM" id="Phobius"/>
    </source>
</evidence>
<accession>A0ABR4DLN1</accession>
<feature type="binding site" evidence="9">
    <location>
        <begin position="240"/>
        <end position="243"/>
    </location>
    <ligand>
        <name>a ribonucleoside 5'-phosphate</name>
        <dbReference type="ChEBI" id="CHEBI:58043"/>
    </ligand>
</feature>
<feature type="transmembrane region" description="Helical" evidence="11">
    <location>
        <begin position="104"/>
        <end position="122"/>
    </location>
</feature>
<dbReference type="CDD" id="cd01428">
    <property type="entry name" value="ADK"/>
    <property type="match status" value="1"/>
</dbReference>
<dbReference type="EC" id="2.7.4.14" evidence="9"/>
<dbReference type="RefSeq" id="XP_070870030.1">
    <property type="nucleotide sequence ID" value="XM_071013517.1"/>
</dbReference>
<organism evidence="12 13">
    <name type="scientific">Remersonia thermophila</name>
    <dbReference type="NCBI Taxonomy" id="72144"/>
    <lineage>
        <taxon>Eukaryota</taxon>
        <taxon>Fungi</taxon>
        <taxon>Dikarya</taxon>
        <taxon>Ascomycota</taxon>
        <taxon>Pezizomycotina</taxon>
        <taxon>Sordariomycetes</taxon>
        <taxon>Sordariomycetidae</taxon>
        <taxon>Sordariales</taxon>
        <taxon>Sordariales incertae sedis</taxon>
        <taxon>Remersonia</taxon>
    </lineage>
</organism>